<evidence type="ECO:0000259" key="8">
    <source>
        <dbReference type="Pfam" id="PF06738"/>
    </source>
</evidence>
<name>A0A9D2S4Z5_9FIRM</name>
<dbReference type="GO" id="GO:0022857">
    <property type="term" value="F:transmembrane transporter activity"/>
    <property type="evidence" value="ECO:0007669"/>
    <property type="project" value="InterPro"/>
</dbReference>
<feature type="transmembrane region" description="Helical" evidence="7">
    <location>
        <begin position="152"/>
        <end position="170"/>
    </location>
</feature>
<evidence type="ECO:0000313" key="9">
    <source>
        <dbReference type="EMBL" id="HJB56907.1"/>
    </source>
</evidence>
<keyword evidence="5 7" id="KW-0472">Membrane</keyword>
<keyword evidence="3 7" id="KW-0812">Transmembrane</keyword>
<dbReference type="InterPro" id="IPR010619">
    <property type="entry name" value="ThrE-like_N"/>
</dbReference>
<evidence type="ECO:0000256" key="7">
    <source>
        <dbReference type="SAM" id="Phobius"/>
    </source>
</evidence>
<evidence type="ECO:0000256" key="3">
    <source>
        <dbReference type="ARBA" id="ARBA00022692"/>
    </source>
</evidence>
<proteinExistence type="inferred from homology"/>
<dbReference type="InterPro" id="IPR050539">
    <property type="entry name" value="ThrE_Dicarb/AminoAcid_Exp"/>
</dbReference>
<dbReference type="AlphaFoldDB" id="A0A9D2S4Z5"/>
<comment type="subcellular location">
    <subcellularLocation>
        <location evidence="1">Cell membrane</location>
        <topology evidence="1">Multi-pass membrane protein</topology>
    </subcellularLocation>
</comment>
<evidence type="ECO:0000256" key="5">
    <source>
        <dbReference type="ARBA" id="ARBA00023136"/>
    </source>
</evidence>
<feature type="domain" description="Threonine/serine exporter-like N-terminal" evidence="8">
    <location>
        <begin position="2"/>
        <end position="230"/>
    </location>
</feature>
<organism evidence="9 10">
    <name type="scientific">Candidatus Flavonifractor intestinipullorum</name>
    <dbReference type="NCBI Taxonomy" id="2838587"/>
    <lineage>
        <taxon>Bacteria</taxon>
        <taxon>Bacillati</taxon>
        <taxon>Bacillota</taxon>
        <taxon>Clostridia</taxon>
        <taxon>Eubacteriales</taxon>
        <taxon>Oscillospiraceae</taxon>
        <taxon>Flavonifractor</taxon>
    </lineage>
</organism>
<dbReference type="GO" id="GO:0005886">
    <property type="term" value="C:plasma membrane"/>
    <property type="evidence" value="ECO:0007669"/>
    <property type="project" value="UniProtKB-SubCell"/>
</dbReference>
<feature type="transmembrane region" description="Helical" evidence="7">
    <location>
        <begin position="208"/>
        <end position="231"/>
    </location>
</feature>
<sequence>MAGAEVDRVEESMQRFLRAYGVESGEVFAITNCVMVSLTDEAGRSSTRIRQVPAHGTDLTRLMAYNALSREVASTAPALEEVQRQMEELAGLPKGYPVPVQILGSAVGAGAYALFFGGSLWDAVAAGLCGAVVGLCNLALDYLETNQFIRTIVGGAVSALCALLLVGLGVGKSLDAVITGALMLLVPGLIFTNAMRNILTGNLISGPNLVLQALLIATAIALGTGFVLSLAGSV</sequence>
<feature type="transmembrane region" description="Helical" evidence="7">
    <location>
        <begin position="176"/>
        <end position="196"/>
    </location>
</feature>
<evidence type="ECO:0000313" key="10">
    <source>
        <dbReference type="Proteomes" id="UP000824208"/>
    </source>
</evidence>
<evidence type="ECO:0000256" key="4">
    <source>
        <dbReference type="ARBA" id="ARBA00022989"/>
    </source>
</evidence>
<keyword evidence="2" id="KW-1003">Cell membrane</keyword>
<dbReference type="EMBL" id="DWYC01000050">
    <property type="protein sequence ID" value="HJB56907.1"/>
    <property type="molecule type" value="Genomic_DNA"/>
</dbReference>
<reference evidence="9" key="2">
    <citation type="submission" date="2021-04" db="EMBL/GenBank/DDBJ databases">
        <authorList>
            <person name="Gilroy R."/>
        </authorList>
    </citation>
    <scope>NUCLEOTIDE SEQUENCE</scope>
    <source>
        <strain evidence="9">CHK189-11263</strain>
    </source>
</reference>
<dbReference type="PANTHER" id="PTHR34390">
    <property type="entry name" value="UPF0442 PROTEIN YJJB-RELATED"/>
    <property type="match status" value="1"/>
</dbReference>
<protein>
    <submittedName>
        <fullName evidence="9">Threonine/serine exporter family protein</fullName>
    </submittedName>
</protein>
<keyword evidence="4 7" id="KW-1133">Transmembrane helix</keyword>
<dbReference type="Pfam" id="PF06738">
    <property type="entry name" value="ThrE"/>
    <property type="match status" value="1"/>
</dbReference>
<reference evidence="9" key="1">
    <citation type="journal article" date="2021" name="PeerJ">
        <title>Extensive microbial diversity within the chicken gut microbiome revealed by metagenomics and culture.</title>
        <authorList>
            <person name="Gilroy R."/>
            <person name="Ravi A."/>
            <person name="Getino M."/>
            <person name="Pursley I."/>
            <person name="Horton D.L."/>
            <person name="Alikhan N.F."/>
            <person name="Baker D."/>
            <person name="Gharbi K."/>
            <person name="Hall N."/>
            <person name="Watson M."/>
            <person name="Adriaenssens E.M."/>
            <person name="Foster-Nyarko E."/>
            <person name="Jarju S."/>
            <person name="Secka A."/>
            <person name="Antonio M."/>
            <person name="Oren A."/>
            <person name="Chaudhuri R.R."/>
            <person name="La Ragione R."/>
            <person name="Hildebrand F."/>
            <person name="Pallen M.J."/>
        </authorList>
    </citation>
    <scope>NUCLEOTIDE SEQUENCE</scope>
    <source>
        <strain evidence="9">CHK189-11263</strain>
    </source>
</reference>
<evidence type="ECO:0000256" key="1">
    <source>
        <dbReference type="ARBA" id="ARBA00004651"/>
    </source>
</evidence>
<dbReference type="Proteomes" id="UP000824208">
    <property type="component" value="Unassembled WGS sequence"/>
</dbReference>
<gene>
    <name evidence="9" type="ORF">H9714_05070</name>
</gene>
<evidence type="ECO:0000256" key="6">
    <source>
        <dbReference type="ARBA" id="ARBA00034125"/>
    </source>
</evidence>
<comment type="caution">
    <text evidence="9">The sequence shown here is derived from an EMBL/GenBank/DDBJ whole genome shotgun (WGS) entry which is preliminary data.</text>
</comment>
<accession>A0A9D2S4Z5</accession>
<dbReference type="GO" id="GO:0015744">
    <property type="term" value="P:succinate transport"/>
    <property type="evidence" value="ECO:0007669"/>
    <property type="project" value="TreeGrafter"/>
</dbReference>
<evidence type="ECO:0000256" key="2">
    <source>
        <dbReference type="ARBA" id="ARBA00022475"/>
    </source>
</evidence>
<feature type="transmembrane region" description="Helical" evidence="7">
    <location>
        <begin position="121"/>
        <end position="140"/>
    </location>
</feature>
<comment type="similarity">
    <text evidence="6">Belongs to the ThrE exporter (TC 2.A.79) family.</text>
</comment>
<dbReference type="PANTHER" id="PTHR34390:SF2">
    <property type="entry name" value="SUCCINATE TRANSPORTER SUBUNIT YJJP-RELATED"/>
    <property type="match status" value="1"/>
</dbReference>